<reference evidence="1 2" key="1">
    <citation type="journal article" date="2018" name="Sci. Rep.">
        <title>Genomic signatures of local adaptation to the degree of environmental predictability in rotifers.</title>
        <authorList>
            <person name="Franch-Gras L."/>
            <person name="Hahn C."/>
            <person name="Garcia-Roger E.M."/>
            <person name="Carmona M.J."/>
            <person name="Serra M."/>
            <person name="Gomez A."/>
        </authorList>
    </citation>
    <scope>NUCLEOTIDE SEQUENCE [LARGE SCALE GENOMIC DNA]</scope>
    <source>
        <strain evidence="1">HYR1</strain>
    </source>
</reference>
<dbReference type="AlphaFoldDB" id="A0A3M7RM00"/>
<sequence length="291" mass="32816">MEDPIETISLQDQDKLIKTELNNFTALIINGFTTGILQDKAMQLFNVTLSDLLVQKPNSNGTDAPIKKINRIIVQQEADRCKEMVPCEVQPVLKVVDENVKKTMNFFNQNKDDLLLNMANEEFPWIVEAEIYDSDSPSAQIVVQTEASLEDDGYVRFENMSISEITSSFKIRYKFKTPQGLTDSNYTPPSLASTKSLSSSKAEFSCISDQSNMVVVENEFFDLSISVIDKFSSKQVKNLDWKNHTWQATIGIHKMEKCQAEGSLQVDSLNTSAYLADGVFNFENLYINKTG</sequence>
<comment type="caution">
    <text evidence="1">The sequence shown here is derived from an EMBL/GenBank/DDBJ whole genome shotgun (WGS) entry which is preliminary data.</text>
</comment>
<organism evidence="1 2">
    <name type="scientific">Brachionus plicatilis</name>
    <name type="common">Marine rotifer</name>
    <name type="synonym">Brachionus muelleri</name>
    <dbReference type="NCBI Taxonomy" id="10195"/>
    <lineage>
        <taxon>Eukaryota</taxon>
        <taxon>Metazoa</taxon>
        <taxon>Spiralia</taxon>
        <taxon>Gnathifera</taxon>
        <taxon>Rotifera</taxon>
        <taxon>Eurotatoria</taxon>
        <taxon>Monogononta</taxon>
        <taxon>Pseudotrocha</taxon>
        <taxon>Ploima</taxon>
        <taxon>Brachionidae</taxon>
        <taxon>Brachionus</taxon>
    </lineage>
</organism>
<accession>A0A3M7RM00</accession>
<protein>
    <submittedName>
        <fullName evidence="1">Fibrocystin-like protein</fullName>
    </submittedName>
</protein>
<proteinExistence type="predicted"/>
<dbReference type="Proteomes" id="UP000276133">
    <property type="component" value="Unassembled WGS sequence"/>
</dbReference>
<feature type="non-terminal residue" evidence="1">
    <location>
        <position position="291"/>
    </location>
</feature>
<dbReference type="OrthoDB" id="120976at2759"/>
<keyword evidence="2" id="KW-1185">Reference proteome</keyword>
<evidence type="ECO:0000313" key="2">
    <source>
        <dbReference type="Proteomes" id="UP000276133"/>
    </source>
</evidence>
<name>A0A3M7RM00_BRAPC</name>
<dbReference type="EMBL" id="REGN01003101">
    <property type="protein sequence ID" value="RNA24524.1"/>
    <property type="molecule type" value="Genomic_DNA"/>
</dbReference>
<evidence type="ECO:0000313" key="1">
    <source>
        <dbReference type="EMBL" id="RNA24524.1"/>
    </source>
</evidence>
<gene>
    <name evidence="1" type="ORF">BpHYR1_039829</name>
</gene>